<dbReference type="EnsemblPlants" id="AET6Gv20541900.2">
    <property type="protein sequence ID" value="AET6Gv20541900.2"/>
    <property type="gene ID" value="AET6Gv20541900"/>
</dbReference>
<protein>
    <submittedName>
        <fullName evidence="1">Uncharacterized protein</fullName>
    </submittedName>
</protein>
<keyword evidence="2" id="KW-1185">Reference proteome</keyword>
<reference evidence="1" key="5">
    <citation type="journal article" date="2021" name="G3 (Bethesda)">
        <title>Aegilops tauschii genome assembly Aet v5.0 features greater sequence contiguity and improved annotation.</title>
        <authorList>
            <person name="Wang L."/>
            <person name="Zhu T."/>
            <person name="Rodriguez J.C."/>
            <person name="Deal K.R."/>
            <person name="Dubcovsky J."/>
            <person name="McGuire P.E."/>
            <person name="Lux T."/>
            <person name="Spannagl M."/>
            <person name="Mayer K.F.X."/>
            <person name="Baldrich P."/>
            <person name="Meyers B.C."/>
            <person name="Huo N."/>
            <person name="Gu Y.Q."/>
            <person name="Zhou H."/>
            <person name="Devos K.M."/>
            <person name="Bennetzen J.L."/>
            <person name="Unver T."/>
            <person name="Budak H."/>
            <person name="Gulick P.J."/>
            <person name="Galiba G."/>
            <person name="Kalapos B."/>
            <person name="Nelson D.R."/>
            <person name="Li P."/>
            <person name="You F.M."/>
            <person name="Luo M.C."/>
            <person name="Dvorak J."/>
        </authorList>
    </citation>
    <scope>NUCLEOTIDE SEQUENCE [LARGE SCALE GENOMIC DNA]</scope>
    <source>
        <strain evidence="1">cv. AL8/78</strain>
    </source>
</reference>
<evidence type="ECO:0000313" key="1">
    <source>
        <dbReference type="EnsemblPlants" id="AET6Gv20541900.2"/>
    </source>
</evidence>
<reference evidence="2" key="2">
    <citation type="journal article" date="2017" name="Nat. Plants">
        <title>The Aegilops tauschii genome reveals multiple impacts of transposons.</title>
        <authorList>
            <person name="Zhao G."/>
            <person name="Zou C."/>
            <person name="Li K."/>
            <person name="Wang K."/>
            <person name="Li T."/>
            <person name="Gao L."/>
            <person name="Zhang X."/>
            <person name="Wang H."/>
            <person name="Yang Z."/>
            <person name="Liu X."/>
            <person name="Jiang W."/>
            <person name="Mao L."/>
            <person name="Kong X."/>
            <person name="Jiao Y."/>
            <person name="Jia J."/>
        </authorList>
    </citation>
    <scope>NUCLEOTIDE SEQUENCE [LARGE SCALE GENOMIC DNA]</scope>
    <source>
        <strain evidence="2">cv. AL8/78</strain>
    </source>
</reference>
<organism evidence="1 2">
    <name type="scientific">Aegilops tauschii subsp. strangulata</name>
    <name type="common">Goatgrass</name>
    <dbReference type="NCBI Taxonomy" id="200361"/>
    <lineage>
        <taxon>Eukaryota</taxon>
        <taxon>Viridiplantae</taxon>
        <taxon>Streptophyta</taxon>
        <taxon>Embryophyta</taxon>
        <taxon>Tracheophyta</taxon>
        <taxon>Spermatophyta</taxon>
        <taxon>Magnoliopsida</taxon>
        <taxon>Liliopsida</taxon>
        <taxon>Poales</taxon>
        <taxon>Poaceae</taxon>
        <taxon>BOP clade</taxon>
        <taxon>Pooideae</taxon>
        <taxon>Triticodae</taxon>
        <taxon>Triticeae</taxon>
        <taxon>Triticinae</taxon>
        <taxon>Aegilops</taxon>
    </lineage>
</organism>
<sequence length="937" mass="105804">ISTPPQLRLPFHSSFRLSLSLESLLCRGAPGCAALLDSIYFRIKSLQIKMSTANESVLKKTDIQQLQITELSEDNTRKKQKGVMLDHLNMFLIFLSNLTDDQKSLVRKLGFGSILHISCNSNVDDLFHWLAAQFNTSTCIIKLENGFKFQFTDNVVHKILGIPCGGLRIHTIPTDQTVQFMNTFLQSANATQEHIFSMISPTTTKEDFSRIFMLLALSILIAPNSKGVPTKKFFNALVDIDSDLDTIGANLPCPSWYIKLKKSDIRNNPSAMPGGCKLILVVMHFEFLITSEYKIPCNTFPRLPMWSSTMLNALLALDTMPGVKTQFGRLPMKHIYSTPFHDEPNVIELELLETVLHYINTKFPSIHNVEEKARVERSTRKFWQTFISNSVPTLQSYIDEAHSGFGLQNPSQANRTDEPTTSHFLPIVKSNNTAADPSLYKLKMEDHSVLESFLSSIDFTDFPGPHILPATFDEKNTKVSVEYLIQSFSESLHIDKHIDFHLLMPNASSFTTALLGTDVIKLNGQTKTDIGGSTTFQVILDTIKSDQSVREMNGKDFLQCRQEKFSISQWKFISNNKDSLYCTEDQVEVPAVQLHSSLVPSHNYEQAELQMKKAGTTDTKTGYSYSIGNNFEHDIPSFNAITESLHDALPHQLTASNNTSFSMPNAPNLIVNSTSNYPMLPNQKSPFLYSNSPLRPFSINSGQAENRFGTPLDDPGLYKLLEDYELECKRNEMAEGKKKLFQKFSSTSVVYQNKSMQYQQVIFSSPVQSEFYKTMNAALSTLDSSQRIFQVNEVWVDQKTLTISFRPGCWMSPHSLDCHSKILNTNQLFHGRQGLIPNTDAITHIVQREDMELFMRPMLNHSDPISRDILSEGRVGFSPDIANFVHLPCFNDKQWISISTNLDSGKYFDIMNPNGSGQDKFTTIISTVAYNFKTLFA</sequence>
<dbReference type="PANTHER" id="PTHR34835:SF87">
    <property type="entry name" value="AMINOTRANSFERASE-LIKE PLANT MOBILE DOMAIN-CONTAINING PROTEIN"/>
    <property type="match status" value="1"/>
</dbReference>
<evidence type="ECO:0000313" key="2">
    <source>
        <dbReference type="Proteomes" id="UP000015105"/>
    </source>
</evidence>
<dbReference type="STRING" id="200361.A0A453NXP2"/>
<reference evidence="1" key="3">
    <citation type="journal article" date="2017" name="Nature">
        <title>Genome sequence of the progenitor of the wheat D genome Aegilops tauschii.</title>
        <authorList>
            <person name="Luo M.C."/>
            <person name="Gu Y.Q."/>
            <person name="Puiu D."/>
            <person name="Wang H."/>
            <person name="Twardziok S.O."/>
            <person name="Deal K.R."/>
            <person name="Huo N."/>
            <person name="Zhu T."/>
            <person name="Wang L."/>
            <person name="Wang Y."/>
            <person name="McGuire P.E."/>
            <person name="Liu S."/>
            <person name="Long H."/>
            <person name="Ramasamy R.K."/>
            <person name="Rodriguez J.C."/>
            <person name="Van S.L."/>
            <person name="Yuan L."/>
            <person name="Wang Z."/>
            <person name="Xia Z."/>
            <person name="Xiao L."/>
            <person name="Anderson O.D."/>
            <person name="Ouyang S."/>
            <person name="Liang Y."/>
            <person name="Zimin A.V."/>
            <person name="Pertea G."/>
            <person name="Qi P."/>
            <person name="Bennetzen J.L."/>
            <person name="Dai X."/>
            <person name="Dawson M.W."/>
            <person name="Muller H.G."/>
            <person name="Kugler K."/>
            <person name="Rivarola-Duarte L."/>
            <person name="Spannagl M."/>
            <person name="Mayer K.F.X."/>
            <person name="Lu F.H."/>
            <person name="Bevan M.W."/>
            <person name="Leroy P."/>
            <person name="Li P."/>
            <person name="You F.M."/>
            <person name="Sun Q."/>
            <person name="Liu Z."/>
            <person name="Lyons E."/>
            <person name="Wicker T."/>
            <person name="Salzberg S.L."/>
            <person name="Devos K.M."/>
            <person name="Dvorak J."/>
        </authorList>
    </citation>
    <scope>NUCLEOTIDE SEQUENCE [LARGE SCALE GENOMIC DNA]</scope>
    <source>
        <strain evidence="1">cv. AL8/78</strain>
    </source>
</reference>
<name>A0A453NXP2_AEGTS</name>
<dbReference type="PANTHER" id="PTHR34835">
    <property type="entry name" value="OS07G0283600 PROTEIN-RELATED"/>
    <property type="match status" value="1"/>
</dbReference>
<dbReference type="Gramene" id="AET6Gv20541900.2">
    <property type="protein sequence ID" value="AET6Gv20541900.2"/>
    <property type="gene ID" value="AET6Gv20541900"/>
</dbReference>
<dbReference type="Proteomes" id="UP000015105">
    <property type="component" value="Chromosome 6D"/>
</dbReference>
<reference evidence="1" key="4">
    <citation type="submission" date="2019-03" db="UniProtKB">
        <authorList>
            <consortium name="EnsemblPlants"/>
        </authorList>
    </citation>
    <scope>IDENTIFICATION</scope>
</reference>
<accession>A0A453NXP2</accession>
<proteinExistence type="predicted"/>
<dbReference type="AlphaFoldDB" id="A0A453NXP2"/>
<reference evidence="2" key="1">
    <citation type="journal article" date="2014" name="Science">
        <title>Ancient hybridizations among the ancestral genomes of bread wheat.</title>
        <authorList>
            <consortium name="International Wheat Genome Sequencing Consortium,"/>
            <person name="Marcussen T."/>
            <person name="Sandve S.R."/>
            <person name="Heier L."/>
            <person name="Spannagl M."/>
            <person name="Pfeifer M."/>
            <person name="Jakobsen K.S."/>
            <person name="Wulff B.B."/>
            <person name="Steuernagel B."/>
            <person name="Mayer K.F."/>
            <person name="Olsen O.A."/>
        </authorList>
    </citation>
    <scope>NUCLEOTIDE SEQUENCE [LARGE SCALE GENOMIC DNA]</scope>
    <source>
        <strain evidence="2">cv. AL8/78</strain>
    </source>
</reference>